<keyword evidence="2" id="KW-1185">Reference proteome</keyword>
<comment type="caution">
    <text evidence="1">The sequence shown here is derived from an EMBL/GenBank/DDBJ whole genome shotgun (WGS) entry which is preliminary data.</text>
</comment>
<accession>A0ACB9IG61</accession>
<proteinExistence type="predicted"/>
<gene>
    <name evidence="1" type="ORF">L1987_22377</name>
</gene>
<protein>
    <submittedName>
        <fullName evidence="1">Uncharacterized protein</fullName>
    </submittedName>
</protein>
<organism evidence="1 2">
    <name type="scientific">Smallanthus sonchifolius</name>
    <dbReference type="NCBI Taxonomy" id="185202"/>
    <lineage>
        <taxon>Eukaryota</taxon>
        <taxon>Viridiplantae</taxon>
        <taxon>Streptophyta</taxon>
        <taxon>Embryophyta</taxon>
        <taxon>Tracheophyta</taxon>
        <taxon>Spermatophyta</taxon>
        <taxon>Magnoliopsida</taxon>
        <taxon>eudicotyledons</taxon>
        <taxon>Gunneridae</taxon>
        <taxon>Pentapetalae</taxon>
        <taxon>asterids</taxon>
        <taxon>campanulids</taxon>
        <taxon>Asterales</taxon>
        <taxon>Asteraceae</taxon>
        <taxon>Asteroideae</taxon>
        <taxon>Heliantheae alliance</taxon>
        <taxon>Millerieae</taxon>
        <taxon>Smallanthus</taxon>
    </lineage>
</organism>
<dbReference type="EMBL" id="CM042025">
    <property type="protein sequence ID" value="KAI3806470.1"/>
    <property type="molecule type" value="Genomic_DNA"/>
</dbReference>
<reference evidence="2" key="1">
    <citation type="journal article" date="2022" name="Mol. Ecol. Resour.">
        <title>The genomes of chicory, endive, great burdock and yacon provide insights into Asteraceae palaeo-polyploidization history and plant inulin production.</title>
        <authorList>
            <person name="Fan W."/>
            <person name="Wang S."/>
            <person name="Wang H."/>
            <person name="Wang A."/>
            <person name="Jiang F."/>
            <person name="Liu H."/>
            <person name="Zhao H."/>
            <person name="Xu D."/>
            <person name="Zhang Y."/>
        </authorList>
    </citation>
    <scope>NUCLEOTIDE SEQUENCE [LARGE SCALE GENOMIC DNA]</scope>
    <source>
        <strain evidence="2">cv. Yunnan</strain>
    </source>
</reference>
<name>A0ACB9IG61_9ASTR</name>
<dbReference type="Proteomes" id="UP001056120">
    <property type="component" value="Linkage Group LG08"/>
</dbReference>
<evidence type="ECO:0000313" key="2">
    <source>
        <dbReference type="Proteomes" id="UP001056120"/>
    </source>
</evidence>
<sequence>MFKEKQRSISASWSSLVAYCTPSFVIIVHKKTRNQRQKSNLGFHLCDPNLCLMLIDVDLDARKPKLSSNLEFKTKA</sequence>
<reference evidence="1 2" key="2">
    <citation type="journal article" date="2022" name="Mol. Ecol. Resour.">
        <title>The genomes of chicory, endive, great burdock and yacon provide insights into Asteraceae paleo-polyploidization history and plant inulin production.</title>
        <authorList>
            <person name="Fan W."/>
            <person name="Wang S."/>
            <person name="Wang H."/>
            <person name="Wang A."/>
            <person name="Jiang F."/>
            <person name="Liu H."/>
            <person name="Zhao H."/>
            <person name="Xu D."/>
            <person name="Zhang Y."/>
        </authorList>
    </citation>
    <scope>NUCLEOTIDE SEQUENCE [LARGE SCALE GENOMIC DNA]</scope>
    <source>
        <strain evidence="2">cv. Yunnan</strain>
        <tissue evidence="1">Leaves</tissue>
    </source>
</reference>
<evidence type="ECO:0000313" key="1">
    <source>
        <dbReference type="EMBL" id="KAI3806470.1"/>
    </source>
</evidence>